<evidence type="ECO:0000313" key="3">
    <source>
        <dbReference type="RefSeq" id="WP_051378321.1"/>
    </source>
</evidence>
<dbReference type="Pfam" id="PF07120">
    <property type="entry name" value="DUF1376"/>
    <property type="match status" value="1"/>
</dbReference>
<evidence type="ECO:0000256" key="1">
    <source>
        <dbReference type="SAM" id="MobiDB-lite"/>
    </source>
</evidence>
<feature type="region of interest" description="Disordered" evidence="1">
    <location>
        <begin position="93"/>
        <end position="156"/>
    </location>
</feature>
<sequence length="276" mass="30502">MNYFKLHIGDYLRATAHLSLLEHGIYLRLMQVYYVEERAIPADRAARLIGARTPEELAALDAVLKDFFELHDGAWHQHRCEQELSAMAERVAHNREVGKRGGRPKKPKAGDSGSAEKPAENPPGFSREPEPNPIHKPIANNQEEERDSAGARPDEADGCATALDLSIALRRDGIESNPDDPRLIALAALAPSARTVRSACQTAKEAKPGERVPVGYVVKVIETLHAQAQQVGHRPAPPPRASPAPRRPEKFNPTAYVNRNRTNPEDDRDVIDVTPR</sequence>
<keyword evidence="2" id="KW-1185">Reference proteome</keyword>
<accession>A0A8B6X988</accession>
<protein>
    <submittedName>
        <fullName evidence="3">YdaU family protein</fullName>
    </submittedName>
</protein>
<organism evidence="2 3">
    <name type="scientific">Derxia gummosa DSM 723</name>
    <dbReference type="NCBI Taxonomy" id="1121388"/>
    <lineage>
        <taxon>Bacteria</taxon>
        <taxon>Pseudomonadati</taxon>
        <taxon>Pseudomonadota</taxon>
        <taxon>Betaproteobacteria</taxon>
        <taxon>Burkholderiales</taxon>
        <taxon>Alcaligenaceae</taxon>
        <taxon>Derxia</taxon>
    </lineage>
</organism>
<reference evidence="3" key="1">
    <citation type="submission" date="2025-08" db="UniProtKB">
        <authorList>
            <consortium name="RefSeq"/>
        </authorList>
    </citation>
    <scope>IDENTIFICATION</scope>
</reference>
<dbReference type="InterPro" id="IPR010781">
    <property type="entry name" value="DUF1376"/>
</dbReference>
<dbReference type="OrthoDB" id="5526813at2"/>
<feature type="region of interest" description="Disordered" evidence="1">
    <location>
        <begin position="227"/>
        <end position="276"/>
    </location>
</feature>
<proteinExistence type="predicted"/>
<name>A0A8B6X988_9BURK</name>
<evidence type="ECO:0000313" key="2">
    <source>
        <dbReference type="Proteomes" id="UP000675920"/>
    </source>
</evidence>
<dbReference type="RefSeq" id="WP_051378321.1">
    <property type="nucleotide sequence ID" value="NZ_AXWS01000008.1"/>
</dbReference>
<dbReference type="Proteomes" id="UP000675920">
    <property type="component" value="Unplaced"/>
</dbReference>
<dbReference type="AlphaFoldDB" id="A0A8B6X988"/>